<keyword evidence="11 13" id="KW-0051">Antiviral defense</keyword>
<evidence type="ECO:0000256" key="9">
    <source>
        <dbReference type="ARBA" id="ARBA00023004"/>
    </source>
</evidence>
<gene>
    <name evidence="15" type="ORF">BPA01_02470</name>
</gene>
<dbReference type="InterPro" id="IPR051827">
    <property type="entry name" value="Cas4_exonuclease"/>
</dbReference>
<keyword evidence="7 13" id="KW-0378">Hydrolase</keyword>
<dbReference type="GO" id="GO:0051536">
    <property type="term" value="F:iron-sulfur cluster binding"/>
    <property type="evidence" value="ECO:0007669"/>
    <property type="project" value="UniProtKB-KW"/>
</dbReference>
<dbReference type="Proteomes" id="UP000316882">
    <property type="component" value="Unassembled WGS sequence"/>
</dbReference>
<dbReference type="InterPro" id="IPR022765">
    <property type="entry name" value="Dna2/Cas4_DUF83"/>
</dbReference>
<dbReference type="EMBL" id="BJMH01000001">
    <property type="protein sequence ID" value="GEB30667.1"/>
    <property type="molecule type" value="Genomic_DNA"/>
</dbReference>
<keyword evidence="10 13" id="KW-0411">Iron-sulfur</keyword>
<dbReference type="NCBIfam" id="TIGR00372">
    <property type="entry name" value="cas4"/>
    <property type="match status" value="1"/>
</dbReference>
<evidence type="ECO:0000256" key="5">
    <source>
        <dbReference type="ARBA" id="ARBA00022722"/>
    </source>
</evidence>
<dbReference type="AlphaFoldDB" id="A0A4Y3PB40"/>
<evidence type="ECO:0000256" key="7">
    <source>
        <dbReference type="ARBA" id="ARBA00022801"/>
    </source>
</evidence>
<dbReference type="GO" id="GO:0051607">
    <property type="term" value="P:defense response to virus"/>
    <property type="evidence" value="ECO:0007669"/>
    <property type="project" value="UniProtKB-KW"/>
</dbReference>
<keyword evidence="12 13" id="KW-0464">Manganese</keyword>
<reference evidence="15 16" key="1">
    <citation type="submission" date="2019-06" db="EMBL/GenBank/DDBJ databases">
        <title>Whole genome shotgun sequence of Brevibacillus parabrevis NBRC 12334.</title>
        <authorList>
            <person name="Hosoyama A."/>
            <person name="Uohara A."/>
            <person name="Ohji S."/>
            <person name="Ichikawa N."/>
        </authorList>
    </citation>
    <scope>NUCLEOTIDE SEQUENCE [LARGE SCALE GENOMIC DNA]</scope>
    <source>
        <strain evidence="15 16">NBRC 12334</strain>
    </source>
</reference>
<comment type="cofactor">
    <cofactor evidence="1">
        <name>[4Fe-4S] cluster</name>
        <dbReference type="ChEBI" id="CHEBI:49883"/>
    </cofactor>
</comment>
<dbReference type="PANTHER" id="PTHR36531:SF6">
    <property type="entry name" value="DNA REPLICATION ATP-DEPENDENT HELICASE_NUCLEASE DNA2"/>
    <property type="match status" value="1"/>
</dbReference>
<comment type="caution">
    <text evidence="15">The sequence shown here is derived from an EMBL/GenBank/DDBJ whole genome shotgun (WGS) entry which is preliminary data.</text>
</comment>
<evidence type="ECO:0000256" key="6">
    <source>
        <dbReference type="ARBA" id="ARBA00022723"/>
    </source>
</evidence>
<dbReference type="PANTHER" id="PTHR36531">
    <property type="entry name" value="CRISPR-ASSOCIATED EXONUCLEASE CAS4"/>
    <property type="match status" value="1"/>
</dbReference>
<keyword evidence="9 13" id="KW-0408">Iron</keyword>
<keyword evidence="8 13" id="KW-0269">Exonuclease</keyword>
<evidence type="ECO:0000256" key="11">
    <source>
        <dbReference type="ARBA" id="ARBA00023118"/>
    </source>
</evidence>
<accession>A0A4Y3PB40</accession>
<comment type="function">
    <text evidence="13">CRISPR (clustered regularly interspaced short palindromic repeat) is an adaptive immune system that provides protection against mobile genetic elements (viruses, transposable elements and conjugative plasmids). CRISPR clusters contain sequences complementary to antecedent mobile elements and target invading nucleic acids. CRISPR clusters are transcribed and processed into CRISPR RNA (crRNA).</text>
</comment>
<evidence type="ECO:0000313" key="15">
    <source>
        <dbReference type="EMBL" id="GEB30667.1"/>
    </source>
</evidence>
<dbReference type="RefSeq" id="WP_208715191.1">
    <property type="nucleotide sequence ID" value="NZ_BJMH01000001.1"/>
</dbReference>
<evidence type="ECO:0000256" key="10">
    <source>
        <dbReference type="ARBA" id="ARBA00023014"/>
    </source>
</evidence>
<evidence type="ECO:0000256" key="3">
    <source>
        <dbReference type="ARBA" id="ARBA00012768"/>
    </source>
</evidence>
<dbReference type="GO" id="GO:0004527">
    <property type="term" value="F:exonuclease activity"/>
    <property type="evidence" value="ECO:0007669"/>
    <property type="project" value="UniProtKB-KW"/>
</dbReference>
<evidence type="ECO:0000313" key="16">
    <source>
        <dbReference type="Proteomes" id="UP000316882"/>
    </source>
</evidence>
<comment type="similarity">
    <text evidence="2 13">Belongs to the CRISPR-associated exonuclease Cas4 family.</text>
</comment>
<keyword evidence="5 13" id="KW-0540">Nuclease</keyword>
<dbReference type="STRING" id="54914.AV540_16360"/>
<evidence type="ECO:0000256" key="1">
    <source>
        <dbReference type="ARBA" id="ARBA00001966"/>
    </source>
</evidence>
<dbReference type="InterPro" id="IPR013343">
    <property type="entry name" value="CRISPR-assoc_prot_Cas4"/>
</dbReference>
<dbReference type="InterPro" id="IPR011604">
    <property type="entry name" value="PDDEXK-like_dom_sf"/>
</dbReference>
<proteinExistence type="inferred from homology"/>
<evidence type="ECO:0000256" key="8">
    <source>
        <dbReference type="ARBA" id="ARBA00022839"/>
    </source>
</evidence>
<name>A0A4Y3PB40_BREPA</name>
<dbReference type="Gene3D" id="3.90.320.10">
    <property type="match status" value="1"/>
</dbReference>
<dbReference type="EC" id="3.1.12.1" evidence="3 13"/>
<comment type="cofactor">
    <cofactor evidence="13">
        <name>iron-sulfur cluster</name>
        <dbReference type="ChEBI" id="CHEBI:30408"/>
    </cofactor>
</comment>
<sequence length="230" mass="26364">MTVTALEPDDYLMLSGIQHFAFCPRQWALIHVEQQWKENVLTTEGNDVHRMVDDPQFDETRGDKRVVRSMPLVSEALRVRGTADMVEFRRQEQPSSATVVLEGRAGYWSVIPVEYKRGKPKRDDRDALQLCAQAICLEEMLGVSISEGEIFYHEVRKREKIELTSGLRERVAKITVEMTKMHAESRTPKAVYKTHCRQCSLVSLCQPKWSSRGAKSAAAYVEQWIGGHRQ</sequence>
<evidence type="ECO:0000256" key="13">
    <source>
        <dbReference type="RuleBase" id="RU365022"/>
    </source>
</evidence>
<keyword evidence="6 13" id="KW-0479">Metal-binding</keyword>
<dbReference type="Pfam" id="PF01930">
    <property type="entry name" value="Cas_Cas4"/>
    <property type="match status" value="1"/>
</dbReference>
<keyword evidence="16" id="KW-1185">Reference proteome</keyword>
<evidence type="ECO:0000259" key="14">
    <source>
        <dbReference type="Pfam" id="PF01930"/>
    </source>
</evidence>
<evidence type="ECO:0000256" key="4">
    <source>
        <dbReference type="ARBA" id="ARBA00020049"/>
    </source>
</evidence>
<comment type="cofactor">
    <cofactor evidence="13">
        <name>Mg(2+)</name>
        <dbReference type="ChEBI" id="CHEBI:18420"/>
    </cofactor>
    <cofactor evidence="13">
        <name>Mn(2+)</name>
        <dbReference type="ChEBI" id="CHEBI:29035"/>
    </cofactor>
    <text evidence="13">Mg(2+) or Mn(2+) required for ssDNA cleavage activity.</text>
</comment>
<evidence type="ECO:0000256" key="2">
    <source>
        <dbReference type="ARBA" id="ARBA00009189"/>
    </source>
</evidence>
<feature type="domain" description="DUF83" evidence="14">
    <location>
        <begin position="15"/>
        <end position="206"/>
    </location>
</feature>
<protein>
    <recommendedName>
        <fullName evidence="4 13">CRISPR-associated exonuclease Cas4</fullName>
        <ecNumber evidence="3 13">3.1.12.1</ecNumber>
    </recommendedName>
</protein>
<organism evidence="15 16">
    <name type="scientific">Brevibacillus parabrevis</name>
    <dbReference type="NCBI Taxonomy" id="54914"/>
    <lineage>
        <taxon>Bacteria</taxon>
        <taxon>Bacillati</taxon>
        <taxon>Bacillota</taxon>
        <taxon>Bacilli</taxon>
        <taxon>Bacillales</taxon>
        <taxon>Paenibacillaceae</taxon>
        <taxon>Brevibacillus</taxon>
    </lineage>
</organism>
<evidence type="ECO:0000256" key="12">
    <source>
        <dbReference type="ARBA" id="ARBA00023211"/>
    </source>
</evidence>
<dbReference type="GO" id="GO:0046872">
    <property type="term" value="F:metal ion binding"/>
    <property type="evidence" value="ECO:0007669"/>
    <property type="project" value="UniProtKB-KW"/>
</dbReference>